<dbReference type="PROSITE" id="PS51257">
    <property type="entry name" value="PROKAR_LIPOPROTEIN"/>
    <property type="match status" value="1"/>
</dbReference>
<gene>
    <name evidence="1" type="ORF">DNFV4_02557</name>
</gene>
<proteinExistence type="predicted"/>
<evidence type="ECO:0000313" key="1">
    <source>
        <dbReference type="EMBL" id="CAI4032130.1"/>
    </source>
</evidence>
<accession>A0AA86T4U2</accession>
<keyword evidence="2" id="KW-1185">Reference proteome</keyword>
<protein>
    <submittedName>
        <fullName evidence="1">Uncharacterized protein</fullName>
    </submittedName>
</protein>
<evidence type="ECO:0000313" key="2">
    <source>
        <dbReference type="Proteomes" id="UP001179121"/>
    </source>
</evidence>
<reference evidence="1" key="1">
    <citation type="submission" date="2022-10" db="EMBL/GenBank/DDBJ databases">
        <authorList>
            <person name="Koch H."/>
        </authorList>
    </citation>
    <scope>NUCLEOTIDE SEQUENCE</scope>
    <source>
        <strain evidence="1">DNF</strain>
    </source>
</reference>
<dbReference type="EMBL" id="OX365700">
    <property type="protein sequence ID" value="CAI4032130.1"/>
    <property type="molecule type" value="Genomic_DNA"/>
</dbReference>
<dbReference type="AlphaFoldDB" id="A0AA86T4U2"/>
<dbReference type="Proteomes" id="UP001179121">
    <property type="component" value="Chromosome"/>
</dbReference>
<dbReference type="RefSeq" id="WP_289268877.1">
    <property type="nucleotide sequence ID" value="NZ_OX365700.1"/>
</dbReference>
<dbReference type="KEGG" id="nti:DNFV4_02557"/>
<sequence>MCKVMRALPRWVVMVCLVSGCGGGDGGETPAPAPTAEGLWIGNTNTARTATGIVLDNGTFWVLYSAPNNSGIIAGGVQGTSTSVNGSFSSFDARDFNLEGQGINNAQVAGTYSAKQLLNGTVTYPSLNQAIAFNSVYNPAYEQTPSLSTIAGTYSGNAAVLGGTDTATVFITQNGAVTGIGSSGCTFAGTVSPHAKGNVYDISITFGGGVCSNGTNTVTGIGYFDAGSSRLYAAALNSTRTNGFIYSGFKQP</sequence>
<organism evidence="1 2">
    <name type="scientific">Nitrospira tepida</name>
    <dbReference type="NCBI Taxonomy" id="2973512"/>
    <lineage>
        <taxon>Bacteria</taxon>
        <taxon>Pseudomonadati</taxon>
        <taxon>Nitrospirota</taxon>
        <taxon>Nitrospiria</taxon>
        <taxon>Nitrospirales</taxon>
        <taxon>Nitrospiraceae</taxon>
        <taxon>Nitrospira</taxon>
    </lineage>
</organism>
<name>A0AA86T4U2_9BACT</name>